<dbReference type="Pfam" id="PF03807">
    <property type="entry name" value="F420_oxidored"/>
    <property type="match status" value="1"/>
</dbReference>
<dbReference type="GO" id="GO:0004735">
    <property type="term" value="F:pyrroline-5-carboxylate reductase activity"/>
    <property type="evidence" value="ECO:0007669"/>
    <property type="project" value="InterPro"/>
</dbReference>
<dbReference type="InterPro" id="IPR028939">
    <property type="entry name" value="P5C_Rdtase_cat_N"/>
</dbReference>
<reference evidence="7" key="1">
    <citation type="submission" date="2021-01" db="EMBL/GenBank/DDBJ databases">
        <authorList>
            <person name="Corre E."/>
            <person name="Pelletier E."/>
            <person name="Niang G."/>
            <person name="Scheremetjew M."/>
            <person name="Finn R."/>
            <person name="Kale V."/>
            <person name="Holt S."/>
            <person name="Cochrane G."/>
            <person name="Meng A."/>
            <person name="Brown T."/>
            <person name="Cohen L."/>
        </authorList>
    </citation>
    <scope>NUCLEOTIDE SEQUENCE</scope>
    <source>
        <strain evidence="7">UTEX LB 985</strain>
    </source>
</reference>
<evidence type="ECO:0000259" key="6">
    <source>
        <dbReference type="Pfam" id="PF14748"/>
    </source>
</evidence>
<dbReference type="InterPro" id="IPR000304">
    <property type="entry name" value="Pyrroline-COOH_reductase"/>
</dbReference>
<feature type="domain" description="Pyrroline-5-carboxylate reductase dimerisation" evidence="6">
    <location>
        <begin position="162"/>
        <end position="275"/>
    </location>
</feature>
<dbReference type="InterPro" id="IPR036291">
    <property type="entry name" value="NAD(P)-bd_dom_sf"/>
</dbReference>
<dbReference type="SUPFAM" id="SSF51735">
    <property type="entry name" value="NAD(P)-binding Rossmann-fold domains"/>
    <property type="match status" value="1"/>
</dbReference>
<dbReference type="PANTHER" id="PTHR11645:SF0">
    <property type="entry name" value="PYRROLINE-5-CARBOXYLATE REDUCTASE 3"/>
    <property type="match status" value="1"/>
</dbReference>
<dbReference type="NCBIfam" id="TIGR00112">
    <property type="entry name" value="proC"/>
    <property type="match status" value="1"/>
</dbReference>
<keyword evidence="2 4" id="KW-0521">NADP</keyword>
<organism evidence="7">
    <name type="scientific">Haptolina brevifila</name>
    <dbReference type="NCBI Taxonomy" id="156173"/>
    <lineage>
        <taxon>Eukaryota</taxon>
        <taxon>Haptista</taxon>
        <taxon>Haptophyta</taxon>
        <taxon>Prymnesiophyceae</taxon>
        <taxon>Prymnesiales</taxon>
        <taxon>Prymnesiaceae</taxon>
        <taxon>Haptolina</taxon>
    </lineage>
</organism>
<proteinExistence type="inferred from homology"/>
<comment type="similarity">
    <text evidence="1">Belongs to the pyrroline-5-carboxylate reductase family.</text>
</comment>
<dbReference type="InterPro" id="IPR029036">
    <property type="entry name" value="P5CR_dimer"/>
</dbReference>
<evidence type="ECO:0000313" key="7">
    <source>
        <dbReference type="EMBL" id="CAD9545501.1"/>
    </source>
</evidence>
<evidence type="ECO:0000256" key="4">
    <source>
        <dbReference type="PIRSR" id="PIRSR000193-1"/>
    </source>
</evidence>
<dbReference type="EMBL" id="HBGU01078957">
    <property type="protein sequence ID" value="CAD9545501.1"/>
    <property type="molecule type" value="Transcribed_RNA"/>
</dbReference>
<evidence type="ECO:0000256" key="1">
    <source>
        <dbReference type="ARBA" id="ARBA00005525"/>
    </source>
</evidence>
<protein>
    <recommendedName>
        <fullName evidence="8">Pyrroline-5-carboxylate reductase</fullName>
    </recommendedName>
</protein>
<dbReference type="PIRSF" id="PIRSF000193">
    <property type="entry name" value="Pyrrol-5-carb_rd"/>
    <property type="match status" value="1"/>
</dbReference>
<evidence type="ECO:0000256" key="2">
    <source>
        <dbReference type="ARBA" id="ARBA00022857"/>
    </source>
</evidence>
<dbReference type="SUPFAM" id="SSF48179">
    <property type="entry name" value="6-phosphogluconate dehydrogenase C-terminal domain-like"/>
    <property type="match status" value="1"/>
</dbReference>
<feature type="domain" description="Pyrroline-5-carboxylate reductase catalytic N-terminal" evidence="5">
    <location>
        <begin position="7"/>
        <end position="88"/>
    </location>
</feature>
<dbReference type="InterPro" id="IPR008927">
    <property type="entry name" value="6-PGluconate_DH-like_C_sf"/>
</dbReference>
<evidence type="ECO:0000259" key="5">
    <source>
        <dbReference type="Pfam" id="PF03807"/>
    </source>
</evidence>
<gene>
    <name evidence="7" type="ORF">CBRE1094_LOCUS43073</name>
</gene>
<dbReference type="HAMAP" id="MF_01925">
    <property type="entry name" value="P5C_reductase"/>
    <property type="match status" value="1"/>
</dbReference>
<sequence length="278" mass="28845">MAEALIGGITSGLTTSDKIFVSDPVAPRLKYLEEKFPGVTTTADNKEVVRQSDIIILAVKPQVFAQAINSLKGVKLEGAKMFVSIMAGVTLTTLVAQIEQSGVKADVIRVMPNTPSLVMCGSAAFVLPNEGHLSHEGENAAKVPYVKGIFSSIGVCEQVGKEELMDAVTGLSGSGPAYVYMLIEAMADGGVKNGLPRDVALKLAANTVMGSAKMVMAGVKEEGGFDMLKHPGVLKNAVESPGGTTIAGTAALEQHGFRGAVISAVTAATTRSRELGNK</sequence>
<name>A0A7S2NKT7_9EUKA</name>
<dbReference type="AlphaFoldDB" id="A0A7S2NKT7"/>
<dbReference type="PANTHER" id="PTHR11645">
    <property type="entry name" value="PYRROLINE-5-CARBOXYLATE REDUCTASE"/>
    <property type="match status" value="1"/>
</dbReference>
<evidence type="ECO:0000256" key="3">
    <source>
        <dbReference type="ARBA" id="ARBA00023002"/>
    </source>
</evidence>
<keyword evidence="3" id="KW-0560">Oxidoreductase</keyword>
<feature type="binding site" evidence="4">
    <location>
        <position position="45"/>
    </location>
    <ligand>
        <name>NADPH</name>
        <dbReference type="ChEBI" id="CHEBI:57783"/>
    </ligand>
</feature>
<dbReference type="FunFam" id="1.10.3730.10:FF:000001">
    <property type="entry name" value="Pyrroline-5-carboxylate reductase"/>
    <property type="match status" value="1"/>
</dbReference>
<dbReference type="Pfam" id="PF14748">
    <property type="entry name" value="P5CR_dimer"/>
    <property type="match status" value="1"/>
</dbReference>
<feature type="binding site" evidence="4">
    <location>
        <begin position="58"/>
        <end position="61"/>
    </location>
    <ligand>
        <name>NADP(+)</name>
        <dbReference type="ChEBI" id="CHEBI:58349"/>
    </ligand>
</feature>
<evidence type="ECO:0008006" key="8">
    <source>
        <dbReference type="Google" id="ProtNLM"/>
    </source>
</evidence>
<dbReference type="Gene3D" id="3.40.50.720">
    <property type="entry name" value="NAD(P)-binding Rossmann-like Domain"/>
    <property type="match status" value="1"/>
</dbReference>
<accession>A0A7S2NKT7</accession>
<dbReference type="Gene3D" id="1.10.3730.10">
    <property type="entry name" value="ProC C-terminal domain-like"/>
    <property type="match status" value="1"/>
</dbReference>
<dbReference type="GO" id="GO:0055129">
    <property type="term" value="P:L-proline biosynthetic process"/>
    <property type="evidence" value="ECO:0007669"/>
    <property type="project" value="TreeGrafter"/>
</dbReference>